<proteinExistence type="predicted"/>
<dbReference type="OMA" id="KPWINAN"/>
<dbReference type="KEGG" id="vpo:Kpol_1053p25"/>
<sequence length="363" mass="40547">MMFGRRLGTRLYSSGGVTNDFLKQILLRAQEVTSKENMQLKKSKSSKPGKELSTKNSNRRNDRGGRPVRRNDDKSKTVSFRPKDKRSGSVQTSAKRNGMQHSDGKISQQKQFSKKNEKSASFKKLVSDDQLIDSFSTMKTFKPTNKKTDSSTRRNVVGGTKTIGEKSLGNVKVGDIRMKVVKKIKNDIYIPQQPTAVSLLKYYPKLASTANDRMISCAITSLNENNFPVNRPLNLGISRTSRGKSGSLINNLISTDISNLGSYNNNTSLVLRKEKLLKNIVLNNNNNENVNSIIAGRYQNLPTLNLQAFQAISKNEKKKYALVKNSNVVRLSLEQSDNRIPFGKKQQLLDVCSGIKPVSELTL</sequence>
<dbReference type="AlphaFoldDB" id="A7TN70"/>
<gene>
    <name evidence="2" type="ORF">Kpol_1053p25</name>
</gene>
<dbReference type="HOGENOM" id="CLU_071897_0_0_1"/>
<dbReference type="RefSeq" id="XP_001644146.1">
    <property type="nucleotide sequence ID" value="XM_001644096.1"/>
</dbReference>
<keyword evidence="3" id="KW-1185">Reference proteome</keyword>
<feature type="region of interest" description="Disordered" evidence="1">
    <location>
        <begin position="35"/>
        <end position="120"/>
    </location>
</feature>
<dbReference type="InParanoid" id="A7TN70"/>
<evidence type="ECO:0000313" key="2">
    <source>
        <dbReference type="EMBL" id="EDO16288.1"/>
    </source>
</evidence>
<feature type="compositionally biased region" description="Basic and acidic residues" evidence="1">
    <location>
        <begin position="48"/>
        <end position="87"/>
    </location>
</feature>
<dbReference type="FunCoup" id="A7TN70">
    <property type="interactions" value="108"/>
</dbReference>
<dbReference type="PhylomeDB" id="A7TN70"/>
<evidence type="ECO:0000313" key="3">
    <source>
        <dbReference type="Proteomes" id="UP000000267"/>
    </source>
</evidence>
<name>A7TN70_VANPO</name>
<dbReference type="eggNOG" id="ENOG502S2AE">
    <property type="taxonomic scope" value="Eukaryota"/>
</dbReference>
<protein>
    <submittedName>
        <fullName evidence="2">Uncharacterized protein</fullName>
    </submittedName>
</protein>
<dbReference type="OrthoDB" id="4049658at2759"/>
<dbReference type="EMBL" id="DS480428">
    <property type="protein sequence ID" value="EDO16288.1"/>
    <property type="molecule type" value="Genomic_DNA"/>
</dbReference>
<reference evidence="2 3" key="1">
    <citation type="journal article" date="2007" name="Proc. Natl. Acad. Sci. U.S.A.">
        <title>Independent sorting-out of thousands of duplicated gene pairs in two yeast species descended from a whole-genome duplication.</title>
        <authorList>
            <person name="Scannell D.R."/>
            <person name="Frank A.C."/>
            <person name="Conant G.C."/>
            <person name="Byrne K.P."/>
            <person name="Woolfit M."/>
            <person name="Wolfe K.H."/>
        </authorList>
    </citation>
    <scope>NUCLEOTIDE SEQUENCE [LARGE SCALE GENOMIC DNA]</scope>
    <source>
        <strain evidence="3">ATCC 22028 / DSM 70294 / BCRC 21397 / CBS 2163 / NBRC 10782 / NRRL Y-8283 / UCD 57-17</strain>
    </source>
</reference>
<dbReference type="Proteomes" id="UP000000267">
    <property type="component" value="Unassembled WGS sequence"/>
</dbReference>
<accession>A7TN70</accession>
<evidence type="ECO:0000256" key="1">
    <source>
        <dbReference type="SAM" id="MobiDB-lite"/>
    </source>
</evidence>
<dbReference type="GeneID" id="5544438"/>
<organism evidence="3">
    <name type="scientific">Vanderwaltozyma polyspora (strain ATCC 22028 / DSM 70294 / BCRC 21397 / CBS 2163 / NBRC 10782 / NRRL Y-8283 / UCD 57-17)</name>
    <name type="common">Kluyveromyces polysporus</name>
    <dbReference type="NCBI Taxonomy" id="436907"/>
    <lineage>
        <taxon>Eukaryota</taxon>
        <taxon>Fungi</taxon>
        <taxon>Dikarya</taxon>
        <taxon>Ascomycota</taxon>
        <taxon>Saccharomycotina</taxon>
        <taxon>Saccharomycetes</taxon>
        <taxon>Saccharomycetales</taxon>
        <taxon>Saccharomycetaceae</taxon>
        <taxon>Vanderwaltozyma</taxon>
    </lineage>
</organism>
<dbReference type="STRING" id="436907.A7TN70"/>